<evidence type="ECO:0000256" key="4">
    <source>
        <dbReference type="PIRSR" id="PIRSR607724-1"/>
    </source>
</evidence>
<feature type="active site" evidence="4">
    <location>
        <position position="328"/>
    </location>
</feature>
<feature type="domain" description="PARG helical" evidence="8">
    <location>
        <begin position="167"/>
        <end position="287"/>
    </location>
</feature>
<comment type="caution">
    <text evidence="9">The sequence shown here is derived from an EMBL/GenBank/DDBJ whole genome shotgun (WGS) entry which is preliminary data.</text>
</comment>
<dbReference type="AlphaFoldDB" id="A0ABD0T1Q2"/>
<dbReference type="PANTHER" id="PTHR12837:SF15">
    <property type="entry name" value="POLY(ADP-RIBOSE) GLYCOHYDROLASE"/>
    <property type="match status" value="1"/>
</dbReference>
<evidence type="ECO:0000313" key="9">
    <source>
        <dbReference type="EMBL" id="KAL0831017.1"/>
    </source>
</evidence>
<feature type="binding site" evidence="5">
    <location>
        <position position="331"/>
    </location>
    <ligand>
        <name>substrate</name>
    </ligand>
</feature>
<feature type="compositionally biased region" description="Polar residues" evidence="6">
    <location>
        <begin position="683"/>
        <end position="692"/>
    </location>
</feature>
<keyword evidence="3" id="KW-0378">Hydrolase</keyword>
<sequence>MLLLLKRVLRPIVIKHVNKQRFSNLTMNSDDDSVSWRGVPITEIYGSQSPWGAPEFPLIVPAHNHAVLYHIPNMGRTTDDVPPKPRTGTDVWNHDYVRMPCSTQSLYPVEDSNGETHLKKRWEIIETALSKPIRNSEELANVILSYNTKFKTVWKFRALHKLFDHYLEEEESQYFFDVTLPEIVKLTLALPRLVQAPIPLLKQHKNRSVSLSQQQIASLLANAFFCTFPRRNTTKKTSEYSSYPFINFNRLFNASPSDSVLEKLKCICHYFRRVCTKVPAGVVTYSRRSVAPDSFPKWHASERHISALPLHVDSKTTIEDAQGLIQVDFANKFLGGGVLNFGCVQEEIRFVICPELMLSMLFTEMLKPNEALMIIGCERYSLYSGYGGSFHWCGDFRDDTPFDSSGRRRCAVLAIDALPYANIKHEHSREMITRELNKAWIGVSYATDEQSDSLQYPGVATGNWGCGAFGGTPRLKSLVQIMACAQARRPMAYFTFSDVELRDDIINVYNLLARHNVTVGQLYKYIIRFTATDVRLNQLPSFLQQVLLDDRPKTPHAKPLSPKVNMTSPDATNKMDTSDIEIVEQNLSGSVLKEFLNDSPDLFSQSEYDQSICEVKINMPEPMDDGADGELNKNEEPNVSETKRTVGASRLIDEMKKIDDENAKQNLSLSNTTPSKRNADPKANQSASNVRTSRLFDEMQKFDEENGKLNLSLPNTSPLKRNADSKLNQSVSIISSEDKIKLDSSSEAKKKMGKKITDYFSKKSI</sequence>
<evidence type="ECO:0000256" key="3">
    <source>
        <dbReference type="ARBA" id="ARBA00022801"/>
    </source>
</evidence>
<dbReference type="PANTHER" id="PTHR12837">
    <property type="entry name" value="POLY ADP-RIBOSE GLYCOHYDROLASE"/>
    <property type="match status" value="1"/>
</dbReference>
<feature type="region of interest" description="Disordered" evidence="6">
    <location>
        <begin position="620"/>
        <end position="692"/>
    </location>
</feature>
<feature type="compositionally biased region" description="Polar residues" evidence="6">
    <location>
        <begin position="664"/>
        <end position="676"/>
    </location>
</feature>
<name>A0ABD0T1Q2_LOXSC</name>
<evidence type="ECO:0000313" key="10">
    <source>
        <dbReference type="Proteomes" id="UP001549921"/>
    </source>
</evidence>
<feature type="binding site" evidence="5">
    <location>
        <position position="345"/>
    </location>
    <ligand>
        <name>substrate</name>
    </ligand>
</feature>
<feature type="active site" evidence="4">
    <location>
        <position position="347"/>
    </location>
</feature>
<evidence type="ECO:0000256" key="5">
    <source>
        <dbReference type="PIRSR" id="PIRSR607724-2"/>
    </source>
</evidence>
<comment type="similarity">
    <text evidence="1">Belongs to the poly(ADP-ribose) glycohydrolase family.</text>
</comment>
<protein>
    <recommendedName>
        <fullName evidence="2">poly(ADP-ribose) glycohydrolase</fullName>
        <ecNumber evidence="2">3.2.1.143</ecNumber>
    </recommendedName>
</protein>
<feature type="compositionally biased region" description="Basic and acidic residues" evidence="6">
    <location>
        <begin position="651"/>
        <end position="663"/>
    </location>
</feature>
<evidence type="ECO:0000259" key="7">
    <source>
        <dbReference type="Pfam" id="PF05028"/>
    </source>
</evidence>
<proteinExistence type="inferred from homology"/>
<dbReference type="Proteomes" id="UP001549921">
    <property type="component" value="Unassembled WGS sequence"/>
</dbReference>
<evidence type="ECO:0000256" key="2">
    <source>
        <dbReference type="ARBA" id="ARBA00012255"/>
    </source>
</evidence>
<dbReference type="Pfam" id="PF05028">
    <property type="entry name" value="PARG_cat_C"/>
    <property type="match status" value="1"/>
</dbReference>
<feature type="compositionally biased region" description="Basic and acidic residues" evidence="6">
    <location>
        <begin position="630"/>
        <end position="644"/>
    </location>
</feature>
<dbReference type="EMBL" id="JBEDNZ010000012">
    <property type="protein sequence ID" value="KAL0831017.1"/>
    <property type="molecule type" value="Genomic_DNA"/>
</dbReference>
<feature type="binding site" evidence="5">
    <location>
        <position position="386"/>
    </location>
    <ligand>
        <name>substrate</name>
    </ligand>
</feature>
<dbReference type="GO" id="GO:0004649">
    <property type="term" value="F:poly(ADP-ribose) glycohydrolase activity"/>
    <property type="evidence" value="ECO:0007669"/>
    <property type="project" value="UniProtKB-EC"/>
</dbReference>
<organism evidence="9 10">
    <name type="scientific">Loxostege sticticalis</name>
    <name type="common">Beet webworm moth</name>
    <dbReference type="NCBI Taxonomy" id="481309"/>
    <lineage>
        <taxon>Eukaryota</taxon>
        <taxon>Metazoa</taxon>
        <taxon>Ecdysozoa</taxon>
        <taxon>Arthropoda</taxon>
        <taxon>Hexapoda</taxon>
        <taxon>Insecta</taxon>
        <taxon>Pterygota</taxon>
        <taxon>Neoptera</taxon>
        <taxon>Endopterygota</taxon>
        <taxon>Lepidoptera</taxon>
        <taxon>Glossata</taxon>
        <taxon>Ditrysia</taxon>
        <taxon>Pyraloidea</taxon>
        <taxon>Crambidae</taxon>
        <taxon>Pyraustinae</taxon>
        <taxon>Loxostege</taxon>
    </lineage>
</organism>
<evidence type="ECO:0000256" key="6">
    <source>
        <dbReference type="SAM" id="MobiDB-lite"/>
    </source>
</evidence>
<dbReference type="EC" id="3.2.1.143" evidence="2"/>
<reference evidence="9 10" key="1">
    <citation type="submission" date="2024-06" db="EMBL/GenBank/DDBJ databases">
        <title>A chromosome-level genome assembly of beet webworm, Loxostege sticticalis.</title>
        <authorList>
            <person name="Zhang Y."/>
        </authorList>
    </citation>
    <scope>NUCLEOTIDE SEQUENCE [LARGE SCALE GENOMIC DNA]</scope>
    <source>
        <strain evidence="9">AQ028</strain>
        <tissue evidence="9">Male pupae</tissue>
    </source>
</reference>
<feature type="active site" evidence="4">
    <location>
        <position position="346"/>
    </location>
</feature>
<evidence type="ECO:0000259" key="8">
    <source>
        <dbReference type="Pfam" id="PF20811"/>
    </source>
</evidence>
<dbReference type="InterPro" id="IPR048362">
    <property type="entry name" value="PARG_helical"/>
</dbReference>
<feature type="domain" description="PARG catalytic Macro" evidence="7">
    <location>
        <begin position="296"/>
        <end position="502"/>
    </location>
</feature>
<dbReference type="InterPro" id="IPR007724">
    <property type="entry name" value="Poly_GlycHdrlase"/>
</dbReference>
<feature type="region of interest" description="Disordered" evidence="6">
    <location>
        <begin position="553"/>
        <end position="572"/>
    </location>
</feature>
<gene>
    <name evidence="9" type="ORF">ABMA28_001903</name>
</gene>
<evidence type="ECO:0000256" key="1">
    <source>
        <dbReference type="ARBA" id="ARBA00009545"/>
    </source>
</evidence>
<dbReference type="Pfam" id="PF20811">
    <property type="entry name" value="PARG_cat_N"/>
    <property type="match status" value="1"/>
</dbReference>
<dbReference type="InterPro" id="IPR046372">
    <property type="entry name" value="PARG_cat_C"/>
</dbReference>
<accession>A0ABD0T1Q2</accession>